<dbReference type="SMART" id="SM00432">
    <property type="entry name" value="MADS"/>
    <property type="match status" value="1"/>
</dbReference>
<dbReference type="GO" id="GO:0005634">
    <property type="term" value="C:nucleus"/>
    <property type="evidence" value="ECO:0007669"/>
    <property type="project" value="UniProtKB-SubCell"/>
</dbReference>
<organism evidence="7 8">
    <name type="scientific">Chenopodium quinoa</name>
    <name type="common">Quinoa</name>
    <dbReference type="NCBI Taxonomy" id="63459"/>
    <lineage>
        <taxon>Eukaryota</taxon>
        <taxon>Viridiplantae</taxon>
        <taxon>Streptophyta</taxon>
        <taxon>Embryophyta</taxon>
        <taxon>Tracheophyta</taxon>
        <taxon>Spermatophyta</taxon>
        <taxon>Magnoliopsida</taxon>
        <taxon>eudicotyledons</taxon>
        <taxon>Gunneridae</taxon>
        <taxon>Pentapetalae</taxon>
        <taxon>Caryophyllales</taxon>
        <taxon>Chenopodiaceae</taxon>
        <taxon>Chenopodioideae</taxon>
        <taxon>Atripliceae</taxon>
        <taxon>Chenopodium</taxon>
    </lineage>
</organism>
<dbReference type="Pfam" id="PF00319">
    <property type="entry name" value="SRF-TF"/>
    <property type="match status" value="1"/>
</dbReference>
<dbReference type="SUPFAM" id="SSF55455">
    <property type="entry name" value="SRF-like"/>
    <property type="match status" value="1"/>
</dbReference>
<dbReference type="Gramene" id="AUR62001042-RA">
    <property type="protein sequence ID" value="AUR62001042-RA:cds"/>
    <property type="gene ID" value="AUR62001042"/>
</dbReference>
<dbReference type="Proteomes" id="UP000596660">
    <property type="component" value="Unplaced"/>
</dbReference>
<dbReference type="KEGG" id="cqi:110736081"/>
<keyword evidence="3" id="KW-0238">DNA-binding</keyword>
<dbReference type="InterPro" id="IPR036879">
    <property type="entry name" value="TF_MADSbox_sf"/>
</dbReference>
<dbReference type="FunFam" id="3.40.1810.10:FF:000006">
    <property type="entry name" value="Agamous-like MADS-box protein AGL62"/>
    <property type="match status" value="1"/>
</dbReference>
<dbReference type="PANTHER" id="PTHR11945">
    <property type="entry name" value="MADS BOX PROTEIN"/>
    <property type="match status" value="1"/>
</dbReference>
<dbReference type="OMA" id="MGVTIQH"/>
<dbReference type="GeneID" id="110736081"/>
<dbReference type="Gene3D" id="3.40.1810.10">
    <property type="entry name" value="Transcription factor, MADS-box"/>
    <property type="match status" value="1"/>
</dbReference>
<dbReference type="RefSeq" id="XP_021771912.1">
    <property type="nucleotide sequence ID" value="XM_021916220.1"/>
</dbReference>
<keyword evidence="4" id="KW-0804">Transcription</keyword>
<accession>A0A803KPT6</accession>
<dbReference type="InterPro" id="IPR033896">
    <property type="entry name" value="MEF2-like_N"/>
</dbReference>
<dbReference type="EnsemblPlants" id="AUR62001042-RA">
    <property type="protein sequence ID" value="AUR62001042-RA:cds"/>
    <property type="gene ID" value="AUR62001042"/>
</dbReference>
<evidence type="ECO:0000256" key="1">
    <source>
        <dbReference type="ARBA" id="ARBA00004123"/>
    </source>
</evidence>
<dbReference type="GO" id="GO:0046983">
    <property type="term" value="F:protein dimerization activity"/>
    <property type="evidence" value="ECO:0007669"/>
    <property type="project" value="InterPro"/>
</dbReference>
<evidence type="ECO:0000259" key="6">
    <source>
        <dbReference type="PROSITE" id="PS50066"/>
    </source>
</evidence>
<comment type="subcellular location">
    <subcellularLocation>
        <location evidence="1">Nucleus</location>
    </subcellularLocation>
</comment>
<keyword evidence="8" id="KW-1185">Reference proteome</keyword>
<dbReference type="InterPro" id="IPR002100">
    <property type="entry name" value="TF_MADSbox"/>
</dbReference>
<keyword evidence="2" id="KW-0805">Transcription regulation</keyword>
<protein>
    <recommendedName>
        <fullName evidence="6">MADS-box domain-containing protein</fullName>
    </recommendedName>
</protein>
<evidence type="ECO:0000256" key="3">
    <source>
        <dbReference type="ARBA" id="ARBA00023125"/>
    </source>
</evidence>
<dbReference type="OrthoDB" id="1896642at2759"/>
<sequence>MEDPNLNFPEDFLIDPMIKKRTGKRKIEMKPIISKTSRQVTFTKRRGGLFKKASELCSLCGSEVAVITFSGAGKLYSFGHPNADAIVNRYINYTAGINGGNENENNYFGTGVVSEQYKRVLSNIEVEKKRTDHGSLSSNGSSTRGDNSEFGFWWDKPIDNLGLSELEQLKVSLEGLRDQVSLRVNSINNNIICSSNSSSQFSDLVLIEDN</sequence>
<evidence type="ECO:0000256" key="5">
    <source>
        <dbReference type="ARBA" id="ARBA00023242"/>
    </source>
</evidence>
<keyword evidence="5" id="KW-0539">Nucleus</keyword>
<evidence type="ECO:0000256" key="4">
    <source>
        <dbReference type="ARBA" id="ARBA00023163"/>
    </source>
</evidence>
<evidence type="ECO:0000256" key="2">
    <source>
        <dbReference type="ARBA" id="ARBA00023015"/>
    </source>
</evidence>
<feature type="domain" description="MADS-box" evidence="6">
    <location>
        <begin position="22"/>
        <end position="82"/>
    </location>
</feature>
<name>A0A803KPT6_CHEQI</name>
<reference evidence="7" key="1">
    <citation type="journal article" date="2017" name="Nature">
        <title>The genome of Chenopodium quinoa.</title>
        <authorList>
            <person name="Jarvis D.E."/>
            <person name="Ho Y.S."/>
            <person name="Lightfoot D.J."/>
            <person name="Schmoeckel S.M."/>
            <person name="Li B."/>
            <person name="Borm T.J.A."/>
            <person name="Ohyanagi H."/>
            <person name="Mineta K."/>
            <person name="Michell C.T."/>
            <person name="Saber N."/>
            <person name="Kharbatia N.M."/>
            <person name="Rupper R.R."/>
            <person name="Sharp A.R."/>
            <person name="Dally N."/>
            <person name="Boughton B.A."/>
            <person name="Woo Y.H."/>
            <person name="Gao G."/>
            <person name="Schijlen E.G.W.M."/>
            <person name="Guo X."/>
            <person name="Momin A.A."/>
            <person name="Negrao S."/>
            <person name="Al-Babili S."/>
            <person name="Gehring C."/>
            <person name="Roessner U."/>
            <person name="Jung C."/>
            <person name="Murphy K."/>
            <person name="Arold S.T."/>
            <person name="Gojobori T."/>
            <person name="van der Linden C.G."/>
            <person name="van Loo E.N."/>
            <person name="Jellen E.N."/>
            <person name="Maughan P.J."/>
            <person name="Tester M."/>
        </authorList>
    </citation>
    <scope>NUCLEOTIDE SEQUENCE [LARGE SCALE GENOMIC DNA]</scope>
    <source>
        <strain evidence="7">cv. PI 614886</strain>
    </source>
</reference>
<dbReference type="GO" id="GO:0000978">
    <property type="term" value="F:RNA polymerase II cis-regulatory region sequence-specific DNA binding"/>
    <property type="evidence" value="ECO:0007669"/>
    <property type="project" value="TreeGrafter"/>
</dbReference>
<dbReference type="PROSITE" id="PS50066">
    <property type="entry name" value="MADS_BOX_2"/>
    <property type="match status" value="1"/>
</dbReference>
<dbReference type="CDD" id="cd00265">
    <property type="entry name" value="MADS_MEF2_like"/>
    <property type="match status" value="1"/>
</dbReference>
<evidence type="ECO:0000313" key="7">
    <source>
        <dbReference type="EnsemblPlants" id="AUR62001042-RA:cds"/>
    </source>
</evidence>
<reference evidence="7" key="2">
    <citation type="submission" date="2021-03" db="UniProtKB">
        <authorList>
            <consortium name="EnsemblPlants"/>
        </authorList>
    </citation>
    <scope>IDENTIFICATION</scope>
</reference>
<dbReference type="GO" id="GO:0045944">
    <property type="term" value="P:positive regulation of transcription by RNA polymerase II"/>
    <property type="evidence" value="ECO:0007669"/>
    <property type="project" value="InterPro"/>
</dbReference>
<gene>
    <name evidence="7" type="primary">LOC110736081</name>
</gene>
<proteinExistence type="predicted"/>
<evidence type="ECO:0000313" key="8">
    <source>
        <dbReference type="Proteomes" id="UP000596660"/>
    </source>
</evidence>
<dbReference type="PRINTS" id="PR00404">
    <property type="entry name" value="MADSDOMAIN"/>
</dbReference>
<dbReference type="GO" id="GO:0000981">
    <property type="term" value="F:DNA-binding transcription factor activity, RNA polymerase II-specific"/>
    <property type="evidence" value="ECO:0007669"/>
    <property type="project" value="TreeGrafter"/>
</dbReference>
<dbReference type="PANTHER" id="PTHR11945:SF629">
    <property type="entry name" value="OS02G0164450 PROTEIN"/>
    <property type="match status" value="1"/>
</dbReference>
<dbReference type="AlphaFoldDB" id="A0A803KPT6"/>